<organism evidence="10 11">
    <name type="scientific">Leucobacter komagatae</name>
    <dbReference type="NCBI Taxonomy" id="55969"/>
    <lineage>
        <taxon>Bacteria</taxon>
        <taxon>Bacillati</taxon>
        <taxon>Actinomycetota</taxon>
        <taxon>Actinomycetes</taxon>
        <taxon>Micrococcales</taxon>
        <taxon>Microbacteriaceae</taxon>
        <taxon>Leucobacter</taxon>
    </lineage>
</organism>
<keyword evidence="11" id="KW-1185">Reference proteome</keyword>
<dbReference type="GO" id="GO:0006865">
    <property type="term" value="P:amino acid transport"/>
    <property type="evidence" value="ECO:0007669"/>
    <property type="project" value="UniProtKB-KW"/>
</dbReference>
<dbReference type="GO" id="GO:0043190">
    <property type="term" value="C:ATP-binding cassette (ABC) transporter complex"/>
    <property type="evidence" value="ECO:0007669"/>
    <property type="project" value="InterPro"/>
</dbReference>
<feature type="transmembrane region" description="Helical" evidence="8">
    <location>
        <begin position="33"/>
        <end position="53"/>
    </location>
</feature>
<evidence type="ECO:0000256" key="4">
    <source>
        <dbReference type="ARBA" id="ARBA00022692"/>
    </source>
</evidence>
<comment type="similarity">
    <text evidence="8">Belongs to the binding-protein-dependent transport system permease family.</text>
</comment>
<evidence type="ECO:0000256" key="6">
    <source>
        <dbReference type="ARBA" id="ARBA00022989"/>
    </source>
</evidence>
<dbReference type="InterPro" id="IPR043429">
    <property type="entry name" value="ArtM/GltK/GlnP/TcyL/YhdX-like"/>
</dbReference>
<dbReference type="EMBL" id="VFON01000001">
    <property type="protein sequence ID" value="TQL44109.1"/>
    <property type="molecule type" value="Genomic_DNA"/>
</dbReference>
<keyword evidence="7 8" id="KW-0472">Membrane</keyword>
<dbReference type="CDD" id="cd06261">
    <property type="entry name" value="TM_PBP2"/>
    <property type="match status" value="1"/>
</dbReference>
<dbReference type="InterPro" id="IPR035906">
    <property type="entry name" value="MetI-like_sf"/>
</dbReference>
<dbReference type="RefSeq" id="WP_141887329.1">
    <property type="nucleotide sequence ID" value="NZ_BAAAUY010000011.1"/>
</dbReference>
<dbReference type="NCBIfam" id="TIGR01726">
    <property type="entry name" value="HEQRo_perm_3TM"/>
    <property type="match status" value="1"/>
</dbReference>
<keyword evidence="3" id="KW-1003">Cell membrane</keyword>
<comment type="caution">
    <text evidence="10">The sequence shown here is derived from an EMBL/GenBank/DDBJ whole genome shotgun (WGS) entry which is preliminary data.</text>
</comment>
<evidence type="ECO:0000256" key="5">
    <source>
        <dbReference type="ARBA" id="ARBA00022970"/>
    </source>
</evidence>
<dbReference type="FunFam" id="1.10.3720.10:FF:000006">
    <property type="entry name" value="Glutamate/aspartate ABC transporter, permease protein GltK"/>
    <property type="match status" value="1"/>
</dbReference>
<dbReference type="InterPro" id="IPR000515">
    <property type="entry name" value="MetI-like"/>
</dbReference>
<dbReference type="Proteomes" id="UP000319094">
    <property type="component" value="Unassembled WGS sequence"/>
</dbReference>
<evidence type="ECO:0000256" key="1">
    <source>
        <dbReference type="ARBA" id="ARBA00004651"/>
    </source>
</evidence>
<dbReference type="PANTHER" id="PTHR30614:SF0">
    <property type="entry name" value="L-CYSTINE TRANSPORT SYSTEM PERMEASE PROTEIN TCYL"/>
    <property type="match status" value="1"/>
</dbReference>
<feature type="transmembrane region" description="Helical" evidence="8">
    <location>
        <begin position="109"/>
        <end position="136"/>
    </location>
</feature>
<proteinExistence type="inferred from homology"/>
<keyword evidence="6 8" id="KW-1133">Transmembrane helix</keyword>
<evidence type="ECO:0000259" key="9">
    <source>
        <dbReference type="PROSITE" id="PS50928"/>
    </source>
</evidence>
<keyword evidence="4 8" id="KW-0812">Transmembrane</keyword>
<comment type="subcellular location">
    <subcellularLocation>
        <location evidence="1 8">Cell membrane</location>
        <topology evidence="1 8">Multi-pass membrane protein</topology>
    </subcellularLocation>
</comment>
<dbReference type="AlphaFoldDB" id="A0A542Y7Q8"/>
<keyword evidence="2 8" id="KW-0813">Transport</keyword>
<gene>
    <name evidence="10" type="ORF">FB468_2155</name>
</gene>
<dbReference type="InterPro" id="IPR010065">
    <property type="entry name" value="AA_ABC_transptr_permease_3TM"/>
</dbReference>
<accession>A0A542Y7Q8</accession>
<evidence type="ECO:0000313" key="11">
    <source>
        <dbReference type="Proteomes" id="UP000319094"/>
    </source>
</evidence>
<reference evidence="10 11" key="1">
    <citation type="submission" date="2019-06" db="EMBL/GenBank/DDBJ databases">
        <title>Sequencing the genomes of 1000 actinobacteria strains.</title>
        <authorList>
            <person name="Klenk H.-P."/>
        </authorList>
    </citation>
    <scope>NUCLEOTIDE SEQUENCE [LARGE SCALE GENOMIC DNA]</scope>
    <source>
        <strain evidence="10 11">DSM 8803</strain>
    </source>
</reference>
<feature type="transmembrane region" description="Helical" evidence="8">
    <location>
        <begin position="258"/>
        <end position="279"/>
    </location>
</feature>
<dbReference type="OrthoDB" id="92598at2"/>
<name>A0A542Y7Q8_9MICO</name>
<dbReference type="GO" id="GO:0022857">
    <property type="term" value="F:transmembrane transporter activity"/>
    <property type="evidence" value="ECO:0007669"/>
    <property type="project" value="InterPro"/>
</dbReference>
<evidence type="ECO:0000256" key="3">
    <source>
        <dbReference type="ARBA" id="ARBA00022475"/>
    </source>
</evidence>
<protein>
    <submittedName>
        <fullName evidence="10">Polar amino acid transport system permease protein</fullName>
    </submittedName>
</protein>
<dbReference type="PANTHER" id="PTHR30614">
    <property type="entry name" value="MEMBRANE COMPONENT OF AMINO ACID ABC TRANSPORTER"/>
    <property type="match status" value="1"/>
</dbReference>
<evidence type="ECO:0000256" key="2">
    <source>
        <dbReference type="ARBA" id="ARBA00022448"/>
    </source>
</evidence>
<keyword evidence="5" id="KW-0029">Amino-acid transport</keyword>
<feature type="domain" description="ABC transmembrane type-1" evidence="9">
    <location>
        <begin position="74"/>
        <end position="280"/>
    </location>
</feature>
<feature type="transmembrane region" description="Helical" evidence="8">
    <location>
        <begin position="156"/>
        <end position="175"/>
    </location>
</feature>
<sequence>MPHQTNISPAAAGGAGGAGGAIQAVPLRRPGRWVTAGILAFVVFFLMQAWITNERMQWPTVGKYLFAPTVLEGLFTTIWLTVVAMVIGVVGGILVAVMRQSDNPILATISWFFIWLFRGVPLLVQILVWYFLAAIVPQIIIGVPWGPELFAFDTNALITQTTAALLALGLSEAAYMAEIVRAGMSSVDRGQAEAAHALGFTNQQTLRRVVLPQALRVIIPPTGNEVINMLKATSLVSVIAVPELLTSVQAIYSQNFQQIPLLVVACFWYLVVVSVLSVGQHFLERHFARGVHGAPSSRRAKRLPPNPGPITEAVSLMSAEERDR</sequence>
<evidence type="ECO:0000256" key="8">
    <source>
        <dbReference type="RuleBase" id="RU363032"/>
    </source>
</evidence>
<dbReference type="PROSITE" id="PS50928">
    <property type="entry name" value="ABC_TM1"/>
    <property type="match status" value="1"/>
</dbReference>
<evidence type="ECO:0000313" key="10">
    <source>
        <dbReference type="EMBL" id="TQL44109.1"/>
    </source>
</evidence>
<dbReference type="Pfam" id="PF00528">
    <property type="entry name" value="BPD_transp_1"/>
    <property type="match status" value="1"/>
</dbReference>
<dbReference type="SUPFAM" id="SSF161098">
    <property type="entry name" value="MetI-like"/>
    <property type="match status" value="1"/>
</dbReference>
<dbReference type="Gene3D" id="1.10.3720.10">
    <property type="entry name" value="MetI-like"/>
    <property type="match status" value="1"/>
</dbReference>
<feature type="transmembrane region" description="Helical" evidence="8">
    <location>
        <begin position="73"/>
        <end position="97"/>
    </location>
</feature>
<evidence type="ECO:0000256" key="7">
    <source>
        <dbReference type="ARBA" id="ARBA00023136"/>
    </source>
</evidence>